<sequence>MIFDGKGLKCPLAFVKAKQGLMKNKSKEFLFDDEISLYNFTSYLDNQNILYQSIELDDCVKIKVVGDKV</sequence>
<name>A0ABU3R572_9GAMM</name>
<dbReference type="Gene3D" id="3.30.110.40">
    <property type="entry name" value="TusA-like domain"/>
    <property type="match status" value="1"/>
</dbReference>
<accession>A0ABU3R572</accession>
<dbReference type="SUPFAM" id="SSF64307">
    <property type="entry name" value="SirA-like"/>
    <property type="match status" value="1"/>
</dbReference>
<proteinExistence type="predicted"/>
<evidence type="ECO:0000313" key="2">
    <source>
        <dbReference type="Proteomes" id="UP001257914"/>
    </source>
</evidence>
<reference evidence="1 2" key="1">
    <citation type="submission" date="2023-10" db="EMBL/GenBank/DDBJ databases">
        <title>Psychrosphaera aquimaarina strain SW33 isolated from seawater.</title>
        <authorList>
            <person name="Bayburt H."/>
            <person name="Kim J.M."/>
            <person name="Choi B.J."/>
            <person name="Jeon C.O."/>
        </authorList>
    </citation>
    <scope>NUCLEOTIDE SEQUENCE [LARGE SCALE GENOMIC DNA]</scope>
    <source>
        <strain evidence="1 2">KCTC 52743</strain>
    </source>
</reference>
<evidence type="ECO:0000313" key="1">
    <source>
        <dbReference type="EMBL" id="MDU0114831.1"/>
    </source>
</evidence>
<protein>
    <submittedName>
        <fullName evidence="1">Uncharacterized protein</fullName>
    </submittedName>
</protein>
<organism evidence="1 2">
    <name type="scientific">Psychrosphaera aquimarina</name>
    <dbReference type="NCBI Taxonomy" id="2044854"/>
    <lineage>
        <taxon>Bacteria</taxon>
        <taxon>Pseudomonadati</taxon>
        <taxon>Pseudomonadota</taxon>
        <taxon>Gammaproteobacteria</taxon>
        <taxon>Alteromonadales</taxon>
        <taxon>Pseudoalteromonadaceae</taxon>
        <taxon>Psychrosphaera</taxon>
    </lineage>
</organism>
<comment type="caution">
    <text evidence="1">The sequence shown here is derived from an EMBL/GenBank/DDBJ whole genome shotgun (WGS) entry which is preliminary data.</text>
</comment>
<dbReference type="EMBL" id="JAWCUA010000010">
    <property type="protein sequence ID" value="MDU0114831.1"/>
    <property type="molecule type" value="Genomic_DNA"/>
</dbReference>
<gene>
    <name evidence="1" type="ORF">RT723_17900</name>
</gene>
<dbReference type="Proteomes" id="UP001257914">
    <property type="component" value="Unassembled WGS sequence"/>
</dbReference>
<dbReference type="InterPro" id="IPR036868">
    <property type="entry name" value="TusA-like_sf"/>
</dbReference>
<keyword evidence="2" id="KW-1185">Reference proteome</keyword>
<dbReference type="RefSeq" id="WP_315948514.1">
    <property type="nucleotide sequence ID" value="NZ_JAWCUA010000010.1"/>
</dbReference>